<feature type="signal peptide" evidence="1">
    <location>
        <begin position="1"/>
        <end position="24"/>
    </location>
</feature>
<dbReference type="PROSITE" id="PS51257">
    <property type="entry name" value="PROKAR_LIPOPROTEIN"/>
    <property type="match status" value="1"/>
</dbReference>
<dbReference type="InterPro" id="IPR051200">
    <property type="entry name" value="Host-pathogen_enzymatic-act"/>
</dbReference>
<feature type="chain" id="PRO_5040720166" description="40-residue YVTN family beta-propeller repeat-containing protein" evidence="1">
    <location>
        <begin position="25"/>
        <end position="356"/>
    </location>
</feature>
<comment type="caution">
    <text evidence="2">The sequence shown here is derived from an EMBL/GenBank/DDBJ whole genome shotgun (WGS) entry which is preliminary data.</text>
</comment>
<keyword evidence="1" id="KW-0732">Signal</keyword>
<dbReference type="Proteomes" id="UP001151079">
    <property type="component" value="Unassembled WGS sequence"/>
</dbReference>
<dbReference type="Pfam" id="PF16819">
    <property type="entry name" value="DUF5074"/>
    <property type="match status" value="1"/>
</dbReference>
<dbReference type="InterPro" id="IPR015943">
    <property type="entry name" value="WD40/YVTN_repeat-like_dom_sf"/>
</dbReference>
<evidence type="ECO:0000313" key="2">
    <source>
        <dbReference type="EMBL" id="MCV9928981.1"/>
    </source>
</evidence>
<keyword evidence="3" id="KW-1185">Reference proteome</keyword>
<dbReference type="SUPFAM" id="SSF51004">
    <property type="entry name" value="C-terminal (heme d1) domain of cytochrome cd1-nitrite reductase"/>
    <property type="match status" value="1"/>
</dbReference>
<name>A0A9X2ZCR3_9FLAO</name>
<dbReference type="AlphaFoldDB" id="A0A9X2ZCR3"/>
<dbReference type="InterPro" id="IPR011048">
    <property type="entry name" value="Haem_d1_sf"/>
</dbReference>
<organism evidence="2 3">
    <name type="scientific">Flavobacterium shii</name>
    <dbReference type="NCBI Taxonomy" id="2987687"/>
    <lineage>
        <taxon>Bacteria</taxon>
        <taxon>Pseudomonadati</taxon>
        <taxon>Bacteroidota</taxon>
        <taxon>Flavobacteriia</taxon>
        <taxon>Flavobacteriales</taxon>
        <taxon>Flavobacteriaceae</taxon>
        <taxon>Flavobacterium</taxon>
    </lineage>
</organism>
<evidence type="ECO:0000256" key="1">
    <source>
        <dbReference type="SAM" id="SignalP"/>
    </source>
</evidence>
<evidence type="ECO:0008006" key="4">
    <source>
        <dbReference type="Google" id="ProtNLM"/>
    </source>
</evidence>
<evidence type="ECO:0000313" key="3">
    <source>
        <dbReference type="Proteomes" id="UP001151079"/>
    </source>
</evidence>
<dbReference type="RefSeq" id="WP_264207088.1">
    <property type="nucleotide sequence ID" value="NZ_JAOZEW010000016.1"/>
</dbReference>
<dbReference type="PANTHER" id="PTHR47197">
    <property type="entry name" value="PROTEIN NIRF"/>
    <property type="match status" value="1"/>
</dbReference>
<dbReference type="Gene3D" id="2.130.10.10">
    <property type="entry name" value="YVTN repeat-like/Quinoprotein amine dehydrogenase"/>
    <property type="match status" value="1"/>
</dbReference>
<proteinExistence type="predicted"/>
<protein>
    <recommendedName>
        <fullName evidence="4">40-residue YVTN family beta-propeller repeat-containing protein</fullName>
    </recommendedName>
</protein>
<dbReference type="InterPro" id="IPR031815">
    <property type="entry name" value="DUF5074"/>
</dbReference>
<sequence length="356" mass="38818">MKKFNKLFLAVIISSTLFVSCSNNDDNNTPEPRGNYEGGLFIAEEGVFEQVNGSISYLSDDLKLEKDVFSLVNPGKDVKDVPQSIGFNGDFAYIIVNRGNKIEVVNRYTFKSVATISTKISNPRYIAFSNGKGFITNWGNAGDPSDDYVAVIDLTTNTVSSTIPVVEGPEQIIENDNKLYVAHKGGWNQGNSLSVINASTNTVTTNFVVGDIPSSLVKDNGTLYVLCNGRPFYALPETTGKLVKVNMSNNTVLSTIDFPGITHPGFLAIDNNKLYYTIGNNIYSASTSTTTLPTTETFKAKEVSTLYGFAVKNNKIYIADAVNFQDPGNVYIYSLTGVLSNEFSVGILPNGFYFNN</sequence>
<dbReference type="EMBL" id="JAOZEW010000016">
    <property type="protein sequence ID" value="MCV9928981.1"/>
    <property type="molecule type" value="Genomic_DNA"/>
</dbReference>
<accession>A0A9X2ZCR3</accession>
<reference evidence="2" key="1">
    <citation type="submission" date="2022-10" db="EMBL/GenBank/DDBJ databases">
        <title>Two novel species of Flavobacterium.</title>
        <authorList>
            <person name="Liu Q."/>
            <person name="Xin Y.-H."/>
        </authorList>
    </citation>
    <scope>NUCLEOTIDE SEQUENCE</scope>
    <source>
        <strain evidence="2">LS1R49</strain>
    </source>
</reference>
<dbReference type="PANTHER" id="PTHR47197:SF3">
    <property type="entry name" value="DIHYDRO-HEME D1 DEHYDROGENASE"/>
    <property type="match status" value="1"/>
</dbReference>
<gene>
    <name evidence="2" type="ORF">OIU83_15050</name>
</gene>